<name>A0A7C4QLZ9_9PLAN</name>
<dbReference type="InterPro" id="IPR003838">
    <property type="entry name" value="ABC3_permease_C"/>
</dbReference>
<reference evidence="10" key="1">
    <citation type="journal article" date="2020" name="mSystems">
        <title>Genome- and Community-Level Interaction Insights into Carbon Utilization and Element Cycling Functions of Hydrothermarchaeota in Hydrothermal Sediment.</title>
        <authorList>
            <person name="Zhou Z."/>
            <person name="Liu Y."/>
            <person name="Xu W."/>
            <person name="Pan J."/>
            <person name="Luo Z.H."/>
            <person name="Li M."/>
        </authorList>
    </citation>
    <scope>NUCLEOTIDE SEQUENCE [LARGE SCALE GENOMIC DNA]</scope>
    <source>
        <strain evidence="10">SpSt-508</strain>
    </source>
</reference>
<feature type="domain" description="MacB-like periplasmic core" evidence="9">
    <location>
        <begin position="16"/>
        <end position="227"/>
    </location>
</feature>
<keyword evidence="4 7" id="KW-1133">Transmembrane helix</keyword>
<evidence type="ECO:0000313" key="10">
    <source>
        <dbReference type="EMBL" id="HGT37884.1"/>
    </source>
</evidence>
<keyword evidence="3 7" id="KW-0812">Transmembrane</keyword>
<organism evidence="10">
    <name type="scientific">Schlesneria paludicola</name>
    <dbReference type="NCBI Taxonomy" id="360056"/>
    <lineage>
        <taxon>Bacteria</taxon>
        <taxon>Pseudomonadati</taxon>
        <taxon>Planctomycetota</taxon>
        <taxon>Planctomycetia</taxon>
        <taxon>Planctomycetales</taxon>
        <taxon>Planctomycetaceae</taxon>
        <taxon>Schlesneria</taxon>
    </lineage>
</organism>
<proteinExistence type="inferred from homology"/>
<comment type="caution">
    <text evidence="10">The sequence shown here is derived from an EMBL/GenBank/DDBJ whole genome shotgun (WGS) entry which is preliminary data.</text>
</comment>
<evidence type="ECO:0000259" key="8">
    <source>
        <dbReference type="Pfam" id="PF02687"/>
    </source>
</evidence>
<feature type="transmembrane region" description="Helical" evidence="7">
    <location>
        <begin position="397"/>
        <end position="422"/>
    </location>
</feature>
<dbReference type="EMBL" id="DSVQ01000003">
    <property type="protein sequence ID" value="HGT37884.1"/>
    <property type="molecule type" value="Genomic_DNA"/>
</dbReference>
<keyword evidence="5 7" id="KW-0472">Membrane</keyword>
<dbReference type="GO" id="GO:0005886">
    <property type="term" value="C:plasma membrane"/>
    <property type="evidence" value="ECO:0007669"/>
    <property type="project" value="UniProtKB-SubCell"/>
</dbReference>
<dbReference type="Pfam" id="PF12704">
    <property type="entry name" value="MacB_PCD"/>
    <property type="match status" value="1"/>
</dbReference>
<dbReference type="Pfam" id="PF02687">
    <property type="entry name" value="FtsX"/>
    <property type="match status" value="1"/>
</dbReference>
<dbReference type="AlphaFoldDB" id="A0A7C4QLZ9"/>
<feature type="transmembrane region" description="Helical" evidence="7">
    <location>
        <begin position="307"/>
        <end position="332"/>
    </location>
</feature>
<dbReference type="PANTHER" id="PTHR30572">
    <property type="entry name" value="MEMBRANE COMPONENT OF TRANSPORTER-RELATED"/>
    <property type="match status" value="1"/>
</dbReference>
<feature type="domain" description="ABC3 transporter permease C-terminal" evidence="8">
    <location>
        <begin position="311"/>
        <end position="426"/>
    </location>
</feature>
<sequence>MIRLALRNLLSRPVRSLLAWLGLTVSIAGMVALLAISAGMQSLIDRTFGKVPGLLAMQPDAGIPLLSRLPTRWADEIAALPGVRTVVREWWSRAHRVEGKAAINPPRFLFGVDIPHETRLNYSIYRDSLREGRFLSLEDRERPVAVISRAIAAGHRKQLGDTLRVDGHDLTIIGIYETGSLLLDVAILVDEAVSRKIAPQSREVLSAIYIEPDGSVATDVLVRRIREKFRGRQASAELAANTSPLENLISGVAELALGLARGEPPSSESAGTESAGAEAAALEDGLEIKPAVEWGDKVREFSGDLELFLWMVNVVGVLIALLSILNTMLMSVSERLVDFGILRANGWSRGHVMQLVLAESALLGCAGGVSGCALGWLGANTANWVFPDRAHLYAGPAVLALGWLFSLALGMAGGLYPAWWAVRRSPMEAIRRG</sequence>
<feature type="transmembrane region" description="Helical" evidence="7">
    <location>
        <begin position="352"/>
        <end position="377"/>
    </location>
</feature>
<evidence type="ECO:0000256" key="1">
    <source>
        <dbReference type="ARBA" id="ARBA00004651"/>
    </source>
</evidence>
<comment type="subcellular location">
    <subcellularLocation>
        <location evidence="1">Cell membrane</location>
        <topology evidence="1">Multi-pass membrane protein</topology>
    </subcellularLocation>
</comment>
<protein>
    <submittedName>
        <fullName evidence="10">ABC transporter permease</fullName>
    </submittedName>
</protein>
<dbReference type="PANTHER" id="PTHR30572:SF4">
    <property type="entry name" value="ABC TRANSPORTER PERMEASE YTRF"/>
    <property type="match status" value="1"/>
</dbReference>
<evidence type="ECO:0000256" key="7">
    <source>
        <dbReference type="SAM" id="Phobius"/>
    </source>
</evidence>
<evidence type="ECO:0000256" key="6">
    <source>
        <dbReference type="ARBA" id="ARBA00038076"/>
    </source>
</evidence>
<evidence type="ECO:0000256" key="2">
    <source>
        <dbReference type="ARBA" id="ARBA00022475"/>
    </source>
</evidence>
<dbReference type="InterPro" id="IPR050250">
    <property type="entry name" value="Macrolide_Exporter_MacB"/>
</dbReference>
<evidence type="ECO:0000256" key="4">
    <source>
        <dbReference type="ARBA" id="ARBA00022989"/>
    </source>
</evidence>
<dbReference type="GO" id="GO:0022857">
    <property type="term" value="F:transmembrane transporter activity"/>
    <property type="evidence" value="ECO:0007669"/>
    <property type="project" value="TreeGrafter"/>
</dbReference>
<evidence type="ECO:0000256" key="5">
    <source>
        <dbReference type="ARBA" id="ARBA00023136"/>
    </source>
</evidence>
<dbReference type="InterPro" id="IPR025857">
    <property type="entry name" value="MacB_PCD"/>
</dbReference>
<comment type="similarity">
    <text evidence="6">Belongs to the ABC-4 integral membrane protein family.</text>
</comment>
<keyword evidence="2" id="KW-1003">Cell membrane</keyword>
<gene>
    <name evidence="10" type="ORF">ENS64_01235</name>
</gene>
<accession>A0A7C4QLZ9</accession>
<evidence type="ECO:0000256" key="3">
    <source>
        <dbReference type="ARBA" id="ARBA00022692"/>
    </source>
</evidence>
<evidence type="ECO:0000259" key="9">
    <source>
        <dbReference type="Pfam" id="PF12704"/>
    </source>
</evidence>